<accession>A0A166G6V8</accession>
<gene>
    <name evidence="3" type="ORF">DCAR_0101179</name>
</gene>
<sequence length="236" mass="25580">MEFSISKLVCFLGFTCLALLVNTAHSATVVVDGVSNWKDPTVQVGDSVIFEHKYEYKLYIFQNRRAFNLCNFTQATLLTNPNSTSYTWHPSRLGYFYFSFNNGTTKPCEQGQKLAIKVSIFQPQVSSPLASPPLSPGGAVSSSPSYQWPFRPRDSTSPGPAPTTALLPASSPGGGIPFINSNPAVPLPTGEVDSATIGPLPITSAAHYTMLQVVGFQFHPQLQTALLCFVLFLALQ</sequence>
<dbReference type="InterPro" id="IPR008972">
    <property type="entry name" value="Cupredoxin"/>
</dbReference>
<dbReference type="PANTHER" id="PTHR34662:SF3">
    <property type="entry name" value="OS04G0422700 PROTEIN"/>
    <property type="match status" value="1"/>
</dbReference>
<dbReference type="Gramene" id="KZN08610">
    <property type="protein sequence ID" value="KZN08610"/>
    <property type="gene ID" value="DCAR_001140"/>
</dbReference>
<evidence type="ECO:0000313" key="4">
    <source>
        <dbReference type="Proteomes" id="UP000077755"/>
    </source>
</evidence>
<protein>
    <submittedName>
        <fullName evidence="3">Uncharacterized protein</fullName>
    </submittedName>
</protein>
<dbReference type="OrthoDB" id="10259572at2759"/>
<dbReference type="SUPFAM" id="SSF49503">
    <property type="entry name" value="Cupredoxins"/>
    <property type="match status" value="1"/>
</dbReference>
<dbReference type="Proteomes" id="UP000077755">
    <property type="component" value="Chromosome 1"/>
</dbReference>
<evidence type="ECO:0000256" key="2">
    <source>
        <dbReference type="SAM" id="SignalP"/>
    </source>
</evidence>
<proteinExistence type="predicted"/>
<feature type="signal peptide" evidence="2">
    <location>
        <begin position="1"/>
        <end position="26"/>
    </location>
</feature>
<dbReference type="KEGG" id="dcr:108202350"/>
<reference evidence="3" key="1">
    <citation type="journal article" date="2016" name="Nat. Genet.">
        <title>A high-quality carrot genome assembly provides new insights into carotenoid accumulation and asterid genome evolution.</title>
        <authorList>
            <person name="Iorizzo M."/>
            <person name="Ellison S."/>
            <person name="Senalik D."/>
            <person name="Zeng P."/>
            <person name="Satapoomin P."/>
            <person name="Huang J."/>
            <person name="Bowman M."/>
            <person name="Iovene M."/>
            <person name="Sanseverino W."/>
            <person name="Cavagnaro P."/>
            <person name="Yildiz M."/>
            <person name="Macko-Podgorni A."/>
            <person name="Moranska E."/>
            <person name="Grzebelus E."/>
            <person name="Grzebelus D."/>
            <person name="Ashrafi H."/>
            <person name="Zheng Z."/>
            <person name="Cheng S."/>
            <person name="Spooner D."/>
            <person name="Van Deynze A."/>
            <person name="Simon P."/>
        </authorList>
    </citation>
    <scope>NUCLEOTIDE SEQUENCE</scope>
    <source>
        <tissue evidence="3">Leaf</tissue>
    </source>
</reference>
<organism evidence="3 4">
    <name type="scientific">Daucus carota subsp. sativus</name>
    <name type="common">Carrot</name>
    <dbReference type="NCBI Taxonomy" id="79200"/>
    <lineage>
        <taxon>Eukaryota</taxon>
        <taxon>Viridiplantae</taxon>
        <taxon>Streptophyta</taxon>
        <taxon>Embryophyta</taxon>
        <taxon>Tracheophyta</taxon>
        <taxon>Spermatophyta</taxon>
        <taxon>Magnoliopsida</taxon>
        <taxon>eudicotyledons</taxon>
        <taxon>Gunneridae</taxon>
        <taxon>Pentapetalae</taxon>
        <taxon>asterids</taxon>
        <taxon>campanulids</taxon>
        <taxon>Apiales</taxon>
        <taxon>Apiaceae</taxon>
        <taxon>Apioideae</taxon>
        <taxon>Scandiceae</taxon>
        <taxon>Daucinae</taxon>
        <taxon>Daucus</taxon>
        <taxon>Daucus sect. Daucus</taxon>
    </lineage>
</organism>
<evidence type="ECO:0000256" key="1">
    <source>
        <dbReference type="SAM" id="MobiDB-lite"/>
    </source>
</evidence>
<dbReference type="OMA" id="PWPFRPH"/>
<name>A0A166G6V8_DAUCS</name>
<reference evidence="3" key="2">
    <citation type="submission" date="2022-03" db="EMBL/GenBank/DDBJ databases">
        <title>Draft title - Genomic analysis of global carrot germplasm unveils the trajectory of domestication and the origin of high carotenoid orange carrot.</title>
        <authorList>
            <person name="Iorizzo M."/>
            <person name="Ellison S."/>
            <person name="Senalik D."/>
            <person name="Macko-Podgorni A."/>
            <person name="Grzebelus D."/>
            <person name="Bostan H."/>
            <person name="Rolling W."/>
            <person name="Curaba J."/>
            <person name="Simon P."/>
        </authorList>
    </citation>
    <scope>NUCLEOTIDE SEQUENCE</scope>
    <source>
        <tissue evidence="3">Leaf</tissue>
    </source>
</reference>
<keyword evidence="4" id="KW-1185">Reference proteome</keyword>
<feature type="compositionally biased region" description="Low complexity" evidence="1">
    <location>
        <begin position="155"/>
        <end position="167"/>
    </location>
</feature>
<evidence type="ECO:0000313" key="3">
    <source>
        <dbReference type="EMBL" id="WOG82020.1"/>
    </source>
</evidence>
<dbReference type="EMBL" id="CP093343">
    <property type="protein sequence ID" value="WOG82020.1"/>
    <property type="molecule type" value="Genomic_DNA"/>
</dbReference>
<dbReference type="PANTHER" id="PTHR34662">
    <property type="entry name" value="OS04G0422700 PROTEIN"/>
    <property type="match status" value="1"/>
</dbReference>
<dbReference type="AlphaFoldDB" id="A0A166G6V8"/>
<feature type="region of interest" description="Disordered" evidence="1">
    <location>
        <begin position="129"/>
        <end position="167"/>
    </location>
</feature>
<dbReference type="Gene3D" id="2.60.40.420">
    <property type="entry name" value="Cupredoxins - blue copper proteins"/>
    <property type="match status" value="1"/>
</dbReference>
<keyword evidence="2" id="KW-0732">Signal</keyword>
<feature type="chain" id="PRO_5043500937" evidence="2">
    <location>
        <begin position="27"/>
        <end position="236"/>
    </location>
</feature>